<dbReference type="GO" id="GO:0006412">
    <property type="term" value="P:translation"/>
    <property type="evidence" value="ECO:0007669"/>
    <property type="project" value="InterPro"/>
</dbReference>
<sequence>MSQRALRLPIRTLTSRNGAQWTCRRCLATESITPSQAPMPPPQKKDPNEASNYDPSLPSNQRDYRLTPTDFYLKRHLPQRIPDQYLQHSTSPILHPEEQTQRETVSKHKRIIGVVVSAGKMDKTVKVRLPTQRWNTRIHKCRYQYFAAYTQHLVHDPNNSLHTGDVIELHRLRVSTIVHHVVAQIVSPFGTPIEERPPVPSPDDRLAVYKQKRFAKLNRRALRTRAAQGSAEAIQELREMGLDPGKGVEAGKGEKANLQRGVGRKRTPTEGAILGAKGQKLPEGVLPGGKHAVGKINERAQGNKGKTLKYEAQAVENLAEAGEKGEESAEQGLDAESLVDGERQGPLVKREGVRDSTHGSRP</sequence>
<evidence type="ECO:0000313" key="6">
    <source>
        <dbReference type="Proteomes" id="UP001271007"/>
    </source>
</evidence>
<name>A0AAJ0D5U7_9PEZI</name>
<evidence type="ECO:0000256" key="4">
    <source>
        <dbReference type="SAM" id="MobiDB-lite"/>
    </source>
</evidence>
<dbReference type="Gene3D" id="2.40.50.140">
    <property type="entry name" value="Nucleic acid-binding proteins"/>
    <property type="match status" value="1"/>
</dbReference>
<dbReference type="GO" id="GO:0005840">
    <property type="term" value="C:ribosome"/>
    <property type="evidence" value="ECO:0007669"/>
    <property type="project" value="UniProtKB-KW"/>
</dbReference>
<evidence type="ECO:0008006" key="7">
    <source>
        <dbReference type="Google" id="ProtNLM"/>
    </source>
</evidence>
<dbReference type="GO" id="GO:1990904">
    <property type="term" value="C:ribonucleoprotein complex"/>
    <property type="evidence" value="ECO:0007669"/>
    <property type="project" value="UniProtKB-KW"/>
</dbReference>
<evidence type="ECO:0000256" key="1">
    <source>
        <dbReference type="ARBA" id="ARBA00010254"/>
    </source>
</evidence>
<dbReference type="InterPro" id="IPR000266">
    <property type="entry name" value="Ribosomal_uS17"/>
</dbReference>
<feature type="compositionally biased region" description="Polar residues" evidence="4">
    <location>
        <begin position="49"/>
        <end position="61"/>
    </location>
</feature>
<proteinExistence type="inferred from homology"/>
<feature type="compositionally biased region" description="Basic and acidic residues" evidence="4">
    <location>
        <begin position="340"/>
        <end position="362"/>
    </location>
</feature>
<protein>
    <recommendedName>
        <fullName evidence="7">Nucleic acid-binding protein</fullName>
    </recommendedName>
</protein>
<evidence type="ECO:0000256" key="3">
    <source>
        <dbReference type="ARBA" id="ARBA00023274"/>
    </source>
</evidence>
<accession>A0AAJ0D5U7</accession>
<keyword evidence="2" id="KW-0689">Ribosomal protein</keyword>
<gene>
    <name evidence="5" type="ORF">LTR09_011829</name>
</gene>
<feature type="region of interest" description="Disordered" evidence="4">
    <location>
        <begin position="318"/>
        <end position="362"/>
    </location>
</feature>
<dbReference type="EMBL" id="JAWDJX010000083">
    <property type="protein sequence ID" value="KAK3046682.1"/>
    <property type="molecule type" value="Genomic_DNA"/>
</dbReference>
<comment type="similarity">
    <text evidence="1">Belongs to the universal ribosomal protein uS17 family.</text>
</comment>
<reference evidence="5" key="1">
    <citation type="submission" date="2023-04" db="EMBL/GenBank/DDBJ databases">
        <title>Black Yeasts Isolated from many extreme environments.</title>
        <authorList>
            <person name="Coleine C."/>
            <person name="Stajich J.E."/>
            <person name="Selbmann L."/>
        </authorList>
    </citation>
    <scope>NUCLEOTIDE SEQUENCE</scope>
    <source>
        <strain evidence="5">CCFEE 5312</strain>
    </source>
</reference>
<feature type="region of interest" description="Disordered" evidence="4">
    <location>
        <begin position="32"/>
        <end position="64"/>
    </location>
</feature>
<dbReference type="InterPro" id="IPR012340">
    <property type="entry name" value="NA-bd_OB-fold"/>
</dbReference>
<dbReference type="GO" id="GO:0003735">
    <property type="term" value="F:structural constituent of ribosome"/>
    <property type="evidence" value="ECO:0007669"/>
    <property type="project" value="InterPro"/>
</dbReference>
<dbReference type="Pfam" id="PF00366">
    <property type="entry name" value="Ribosomal_S17"/>
    <property type="match status" value="1"/>
</dbReference>
<dbReference type="AlphaFoldDB" id="A0AAJ0D5U7"/>
<dbReference type="Proteomes" id="UP001271007">
    <property type="component" value="Unassembled WGS sequence"/>
</dbReference>
<comment type="caution">
    <text evidence="5">The sequence shown here is derived from an EMBL/GenBank/DDBJ whole genome shotgun (WGS) entry which is preliminary data.</text>
</comment>
<organism evidence="5 6">
    <name type="scientific">Extremus antarcticus</name>
    <dbReference type="NCBI Taxonomy" id="702011"/>
    <lineage>
        <taxon>Eukaryota</taxon>
        <taxon>Fungi</taxon>
        <taxon>Dikarya</taxon>
        <taxon>Ascomycota</taxon>
        <taxon>Pezizomycotina</taxon>
        <taxon>Dothideomycetes</taxon>
        <taxon>Dothideomycetidae</taxon>
        <taxon>Mycosphaerellales</taxon>
        <taxon>Extremaceae</taxon>
        <taxon>Extremus</taxon>
    </lineage>
</organism>
<evidence type="ECO:0000256" key="2">
    <source>
        <dbReference type="ARBA" id="ARBA00022980"/>
    </source>
</evidence>
<keyword evidence="3" id="KW-0687">Ribonucleoprotein</keyword>
<dbReference type="SUPFAM" id="SSF50249">
    <property type="entry name" value="Nucleic acid-binding proteins"/>
    <property type="match status" value="1"/>
</dbReference>
<evidence type="ECO:0000313" key="5">
    <source>
        <dbReference type="EMBL" id="KAK3046682.1"/>
    </source>
</evidence>
<keyword evidence="6" id="KW-1185">Reference proteome</keyword>